<gene>
    <name evidence="2" type="ORF">MNBD_GAMMA19-760</name>
</gene>
<organism evidence="2">
    <name type="scientific">hydrothermal vent metagenome</name>
    <dbReference type="NCBI Taxonomy" id="652676"/>
    <lineage>
        <taxon>unclassified sequences</taxon>
        <taxon>metagenomes</taxon>
        <taxon>ecological metagenomes</taxon>
    </lineage>
</organism>
<evidence type="ECO:0000256" key="1">
    <source>
        <dbReference type="SAM" id="MobiDB-lite"/>
    </source>
</evidence>
<protein>
    <submittedName>
        <fullName evidence="2">Uncharacterized protein</fullName>
    </submittedName>
</protein>
<evidence type="ECO:0000313" key="2">
    <source>
        <dbReference type="EMBL" id="VAX00694.1"/>
    </source>
</evidence>
<dbReference type="EMBL" id="UOFV01000221">
    <property type="protein sequence ID" value="VAX00694.1"/>
    <property type="molecule type" value="Genomic_DNA"/>
</dbReference>
<name>A0A3B1ALF4_9ZZZZ</name>
<accession>A0A3B1ALF4</accession>
<feature type="non-terminal residue" evidence="2">
    <location>
        <position position="1"/>
    </location>
</feature>
<proteinExistence type="predicted"/>
<sequence>QGSAVPMTQDALPPAVDNNTDAPVIPAAPESVKSGETSDVPESP</sequence>
<reference evidence="2" key="1">
    <citation type="submission" date="2018-06" db="EMBL/GenBank/DDBJ databases">
        <authorList>
            <person name="Zhirakovskaya E."/>
        </authorList>
    </citation>
    <scope>NUCLEOTIDE SEQUENCE</scope>
</reference>
<dbReference type="AlphaFoldDB" id="A0A3B1ALF4"/>
<feature type="region of interest" description="Disordered" evidence="1">
    <location>
        <begin position="1"/>
        <end position="44"/>
    </location>
</feature>